<dbReference type="SUPFAM" id="SSF46785">
    <property type="entry name" value="Winged helix' DNA-binding domain"/>
    <property type="match status" value="1"/>
</dbReference>
<evidence type="ECO:0000313" key="7">
    <source>
        <dbReference type="EMBL" id="AEK44496.1"/>
    </source>
</evidence>
<dbReference type="FunFam" id="1.10.10.10:FF:000001">
    <property type="entry name" value="LysR family transcriptional regulator"/>
    <property type="match status" value="1"/>
</dbReference>
<feature type="compositionally biased region" description="Low complexity" evidence="5">
    <location>
        <begin position="296"/>
        <end position="325"/>
    </location>
</feature>
<evidence type="ECO:0000256" key="4">
    <source>
        <dbReference type="ARBA" id="ARBA00023163"/>
    </source>
</evidence>
<feature type="compositionally biased region" description="Basic residues" evidence="5">
    <location>
        <begin position="84"/>
        <end position="116"/>
    </location>
</feature>
<accession>A0A9R0P1G2</accession>
<dbReference type="GO" id="GO:0003700">
    <property type="term" value="F:DNA-binding transcription factor activity"/>
    <property type="evidence" value="ECO:0007669"/>
    <property type="project" value="InterPro"/>
</dbReference>
<protein>
    <submittedName>
        <fullName evidence="7">LysR family transcriptional regulator</fullName>
    </submittedName>
</protein>
<evidence type="ECO:0000259" key="6">
    <source>
        <dbReference type="PROSITE" id="PS50931"/>
    </source>
</evidence>
<dbReference type="GO" id="GO:0000976">
    <property type="term" value="F:transcription cis-regulatory region binding"/>
    <property type="evidence" value="ECO:0007669"/>
    <property type="project" value="TreeGrafter"/>
</dbReference>
<keyword evidence="2" id="KW-0805">Transcription regulation</keyword>
<feature type="region of interest" description="Disordered" evidence="5">
    <location>
        <begin position="260"/>
        <end position="325"/>
    </location>
</feature>
<feature type="compositionally biased region" description="Low complexity" evidence="5">
    <location>
        <begin position="172"/>
        <end position="184"/>
    </location>
</feature>
<dbReference type="EMBL" id="CP002896">
    <property type="protein sequence ID" value="AEK44496.1"/>
    <property type="molecule type" value="Genomic_DNA"/>
</dbReference>
<name>A0A9R0P1G2_AMYMS</name>
<evidence type="ECO:0000313" key="8">
    <source>
        <dbReference type="Proteomes" id="UP000006138"/>
    </source>
</evidence>
<keyword evidence="8" id="KW-1185">Reference proteome</keyword>
<dbReference type="InterPro" id="IPR000847">
    <property type="entry name" value="LysR_HTH_N"/>
</dbReference>
<reference evidence="7 8" key="1">
    <citation type="journal article" date="2011" name="J. Bacteriol.">
        <title>Whole genome sequence of the rifamycin B-producing strain Amycolatopsis mediterranei S699.</title>
        <authorList>
            <person name="Verma M."/>
            <person name="Kaur J."/>
            <person name="Kumar M."/>
            <person name="Kumari K."/>
            <person name="Saxena A."/>
            <person name="Anand S."/>
            <person name="Nigam A."/>
            <person name="Ravi V."/>
            <person name="Raghuvanshi S."/>
            <person name="Khurana P."/>
            <person name="Tyagi A.K."/>
            <person name="Khurana J.P."/>
            <person name="Lal R."/>
        </authorList>
    </citation>
    <scope>NUCLEOTIDE SEQUENCE [LARGE SCALE GENOMIC DNA]</scope>
    <source>
        <strain evidence="7 8">S699</strain>
    </source>
</reference>
<dbReference type="Proteomes" id="UP000006138">
    <property type="component" value="Chromosome"/>
</dbReference>
<dbReference type="Pfam" id="PF00126">
    <property type="entry name" value="HTH_1"/>
    <property type="match status" value="1"/>
</dbReference>
<dbReference type="InterPro" id="IPR036388">
    <property type="entry name" value="WH-like_DNA-bd_sf"/>
</dbReference>
<proteinExistence type="inferred from homology"/>
<evidence type="ECO:0000256" key="5">
    <source>
        <dbReference type="SAM" id="MobiDB-lite"/>
    </source>
</evidence>
<dbReference type="PANTHER" id="PTHR30126:SF40">
    <property type="entry name" value="HTH-TYPE TRANSCRIPTIONAL REGULATOR GLTR"/>
    <property type="match status" value="1"/>
</dbReference>
<evidence type="ECO:0000256" key="1">
    <source>
        <dbReference type="ARBA" id="ARBA00009437"/>
    </source>
</evidence>
<organism evidence="7 8">
    <name type="scientific">Amycolatopsis mediterranei (strain S699)</name>
    <name type="common">Nocardia mediterranei</name>
    <dbReference type="NCBI Taxonomy" id="713604"/>
    <lineage>
        <taxon>Bacteria</taxon>
        <taxon>Bacillati</taxon>
        <taxon>Actinomycetota</taxon>
        <taxon>Actinomycetes</taxon>
        <taxon>Pseudonocardiales</taxon>
        <taxon>Pseudonocardiaceae</taxon>
        <taxon>Amycolatopsis</taxon>
    </lineage>
</organism>
<dbReference type="AlphaFoldDB" id="A0A9R0P1G2"/>
<comment type="similarity">
    <text evidence="1">Belongs to the LysR transcriptional regulatory family.</text>
</comment>
<sequence>MLDAHRLAVLAEVAHAGSIAAAAQRLSFTPSAVLQQLAKLERDVGARLLDRHARGVTLTPVGEALLGHAEAIVGELRTAERTVRAARRGAHRRHVRERGHGPGARRARRLPPRPPRRGAAAAGPGAAGRVRPGQLPRARPADHPPLPRRTPARPAWPVAVVAAFGAVPADPAEGAHEGAPAASPCGRWPRRTGSPAAPGVPGRAFGEQADARGQPEFEVAVRRRLPLSLHPRTKCHTDEAFNCYADVTDQRREAGVITSSAAGAGDLPGPPPASGLAGDRDGGAAQPVIRPVVRPAVSNRADAARSASRQARTAPRSSSPARQTA</sequence>
<keyword evidence="3" id="KW-0238">DNA-binding</keyword>
<gene>
    <name evidence="7" type="ordered locus">RAM_30105</name>
</gene>
<dbReference type="InterPro" id="IPR036390">
    <property type="entry name" value="WH_DNA-bd_sf"/>
</dbReference>
<dbReference type="Gene3D" id="1.10.10.10">
    <property type="entry name" value="Winged helix-like DNA-binding domain superfamily/Winged helix DNA-binding domain"/>
    <property type="match status" value="1"/>
</dbReference>
<dbReference type="KEGG" id="amn:RAM_30105"/>
<keyword evidence="4" id="KW-0804">Transcription</keyword>
<dbReference type="PANTHER" id="PTHR30126">
    <property type="entry name" value="HTH-TYPE TRANSCRIPTIONAL REGULATOR"/>
    <property type="match status" value="1"/>
</dbReference>
<feature type="domain" description="HTH lysR-type" evidence="6">
    <location>
        <begin position="2"/>
        <end position="59"/>
    </location>
</feature>
<dbReference type="PROSITE" id="PS50931">
    <property type="entry name" value="HTH_LYSR"/>
    <property type="match status" value="1"/>
</dbReference>
<evidence type="ECO:0000256" key="3">
    <source>
        <dbReference type="ARBA" id="ARBA00023125"/>
    </source>
</evidence>
<feature type="region of interest" description="Disordered" evidence="5">
    <location>
        <begin position="172"/>
        <end position="201"/>
    </location>
</feature>
<evidence type="ECO:0000256" key="2">
    <source>
        <dbReference type="ARBA" id="ARBA00023015"/>
    </source>
</evidence>
<feature type="region of interest" description="Disordered" evidence="5">
    <location>
        <begin position="83"/>
        <end position="153"/>
    </location>
</feature>
<feature type="compositionally biased region" description="Low complexity" evidence="5">
    <location>
        <begin position="117"/>
        <end position="133"/>
    </location>
</feature>